<dbReference type="AlphaFoldDB" id="A0A6M2BQH8"/>
<dbReference type="Gene3D" id="1.20.58.320">
    <property type="entry name" value="TPR-like"/>
    <property type="match status" value="1"/>
</dbReference>
<dbReference type="Pfam" id="PF06041">
    <property type="entry name" value="DUF924"/>
    <property type="match status" value="1"/>
</dbReference>
<reference evidence="1 2" key="1">
    <citation type="journal article" date="2014" name="Int. J. Syst. Evol. Microbiol.">
        <title>Solimonas terrae sp. nov., isolated from soil.</title>
        <authorList>
            <person name="Kim S.J."/>
            <person name="Moon J.Y."/>
            <person name="Weon H.Y."/>
            <person name="Ahn J.H."/>
            <person name="Chen W.M."/>
            <person name="Kwon S.W."/>
        </authorList>
    </citation>
    <scope>NUCLEOTIDE SEQUENCE [LARGE SCALE GENOMIC DNA]</scope>
    <source>
        <strain evidence="1 2">KIS83-12</strain>
    </source>
</reference>
<organism evidence="1 2">
    <name type="scientific">Solimonas terrae</name>
    <dbReference type="NCBI Taxonomy" id="1396819"/>
    <lineage>
        <taxon>Bacteria</taxon>
        <taxon>Pseudomonadati</taxon>
        <taxon>Pseudomonadota</taxon>
        <taxon>Gammaproteobacteria</taxon>
        <taxon>Nevskiales</taxon>
        <taxon>Nevskiaceae</taxon>
        <taxon>Solimonas</taxon>
    </lineage>
</organism>
<dbReference type="InterPro" id="IPR010323">
    <property type="entry name" value="DUF924"/>
</dbReference>
<dbReference type="Proteomes" id="UP000472676">
    <property type="component" value="Unassembled WGS sequence"/>
</dbReference>
<protein>
    <submittedName>
        <fullName evidence="1">DUF924 domain-containing protein</fullName>
    </submittedName>
</protein>
<keyword evidence="2" id="KW-1185">Reference proteome</keyword>
<dbReference type="Gene3D" id="1.25.40.10">
    <property type="entry name" value="Tetratricopeptide repeat domain"/>
    <property type="match status" value="1"/>
</dbReference>
<accession>A0A6M2BQH8</accession>
<sequence length="195" mass="21758">MAGAATPEDVVDFWFGAPGSPDRAQFRPQWFAVDAGFDDEIRSRFLPIWEQLQAGRLDGWRATPQGTLAYLIVADQFPRNCFRGSAQAFASDAQALQAARALVDAGGDTTLPPLQRCFVYLPFEHDESLAMQDRSVALFTALIRAHPELSSVLDFARRHREIILRFGRFPHRNAALGRDSTSEERAFLDEPGSSF</sequence>
<dbReference type="InterPro" id="IPR011990">
    <property type="entry name" value="TPR-like_helical_dom_sf"/>
</dbReference>
<proteinExistence type="predicted"/>
<dbReference type="SUPFAM" id="SSF48452">
    <property type="entry name" value="TPR-like"/>
    <property type="match status" value="1"/>
</dbReference>
<dbReference type="EMBL" id="JAAMOW010000003">
    <property type="protein sequence ID" value="NGY04604.1"/>
    <property type="molecule type" value="Genomic_DNA"/>
</dbReference>
<evidence type="ECO:0000313" key="1">
    <source>
        <dbReference type="EMBL" id="NGY04604.1"/>
    </source>
</evidence>
<dbReference type="RefSeq" id="WP_166254288.1">
    <property type="nucleotide sequence ID" value="NZ_JAAMOW010000003.1"/>
</dbReference>
<evidence type="ECO:0000313" key="2">
    <source>
        <dbReference type="Proteomes" id="UP000472676"/>
    </source>
</evidence>
<name>A0A6M2BQH8_9GAMM</name>
<comment type="caution">
    <text evidence="1">The sequence shown here is derived from an EMBL/GenBank/DDBJ whole genome shotgun (WGS) entry which is preliminary data.</text>
</comment>
<gene>
    <name evidence="1" type="ORF">G7Y85_07505</name>
</gene>